<gene>
    <name evidence="3" type="ORF">UFOPK1722_00034</name>
</gene>
<dbReference type="Gene3D" id="3.20.20.140">
    <property type="entry name" value="Metal-dependent hydrolases"/>
    <property type="match status" value="1"/>
</dbReference>
<accession>A0A6J6DP91</accession>
<dbReference type="GO" id="GO:0016787">
    <property type="term" value="F:hydrolase activity"/>
    <property type="evidence" value="ECO:0007669"/>
    <property type="project" value="InterPro"/>
</dbReference>
<sequence>MATYADERSVIDIDAHILEPVGWLRGYATADVADRIPELASDDPEFARYLAEAERDHRRRCTDAAFHDEAERDYMKMSRKGWMSFGGWDTNERRRALDLLGFHRQLVFPTGSFAQVLQTPREFRASAIEAMNRGLLDFCSDPRLLATAYVPFEFGPAIAIDFVDTAVSAGASGLMVDSIPSVHQRSFTHPDFEPVWERIQESGVAVFLHVGADQNYRPVPKAFFDNGRDMAHFRSDAPGDPLSFMGIGYPAELFLASLVYDGVMEKFPRLRFGVTELGATWLPSFLRFIDTGHRSFRNIQDLSHLSMRPSDYLRRQVVVSPFAGEDVGWVMEQAGADMVAFSSDYPHHEGTDDPIRRFEASMTELDPDARSAFYDGNARRLLAL</sequence>
<keyword evidence="1" id="KW-0456">Lyase</keyword>
<dbReference type="InterPro" id="IPR032465">
    <property type="entry name" value="ACMSD"/>
</dbReference>
<dbReference type="GO" id="GO:0019748">
    <property type="term" value="P:secondary metabolic process"/>
    <property type="evidence" value="ECO:0007669"/>
    <property type="project" value="TreeGrafter"/>
</dbReference>
<dbReference type="PANTHER" id="PTHR21240:SF28">
    <property type="entry name" value="ISO-OROTATE DECARBOXYLASE (EUROFUNG)"/>
    <property type="match status" value="1"/>
</dbReference>
<dbReference type="GO" id="GO:0016831">
    <property type="term" value="F:carboxy-lyase activity"/>
    <property type="evidence" value="ECO:0007669"/>
    <property type="project" value="InterPro"/>
</dbReference>
<evidence type="ECO:0000256" key="1">
    <source>
        <dbReference type="ARBA" id="ARBA00023239"/>
    </source>
</evidence>
<dbReference type="SUPFAM" id="SSF51556">
    <property type="entry name" value="Metallo-dependent hydrolases"/>
    <property type="match status" value="1"/>
</dbReference>
<dbReference type="InterPro" id="IPR032466">
    <property type="entry name" value="Metal_Hydrolase"/>
</dbReference>
<organism evidence="3">
    <name type="scientific">freshwater metagenome</name>
    <dbReference type="NCBI Taxonomy" id="449393"/>
    <lineage>
        <taxon>unclassified sequences</taxon>
        <taxon>metagenomes</taxon>
        <taxon>ecological metagenomes</taxon>
    </lineage>
</organism>
<dbReference type="AlphaFoldDB" id="A0A6J6DP91"/>
<reference evidence="3" key="1">
    <citation type="submission" date="2020-05" db="EMBL/GenBank/DDBJ databases">
        <authorList>
            <person name="Chiriac C."/>
            <person name="Salcher M."/>
            <person name="Ghai R."/>
            <person name="Kavagutti S V."/>
        </authorList>
    </citation>
    <scope>NUCLEOTIDE SEQUENCE</scope>
</reference>
<dbReference type="PANTHER" id="PTHR21240">
    <property type="entry name" value="2-AMINO-3-CARBOXYLMUCONATE-6-SEMIALDEHYDE DECARBOXYLASE"/>
    <property type="match status" value="1"/>
</dbReference>
<dbReference type="Pfam" id="PF04909">
    <property type="entry name" value="Amidohydro_2"/>
    <property type="match status" value="1"/>
</dbReference>
<dbReference type="InterPro" id="IPR006680">
    <property type="entry name" value="Amidohydro-rel"/>
</dbReference>
<name>A0A6J6DP91_9ZZZZ</name>
<evidence type="ECO:0000313" key="3">
    <source>
        <dbReference type="EMBL" id="CAB4564984.1"/>
    </source>
</evidence>
<evidence type="ECO:0000259" key="2">
    <source>
        <dbReference type="Pfam" id="PF04909"/>
    </source>
</evidence>
<proteinExistence type="predicted"/>
<dbReference type="EMBL" id="CAEZTS010000002">
    <property type="protein sequence ID" value="CAB4564984.1"/>
    <property type="molecule type" value="Genomic_DNA"/>
</dbReference>
<dbReference type="GO" id="GO:0005737">
    <property type="term" value="C:cytoplasm"/>
    <property type="evidence" value="ECO:0007669"/>
    <property type="project" value="TreeGrafter"/>
</dbReference>
<feature type="domain" description="Amidohydrolase-related" evidence="2">
    <location>
        <begin position="12"/>
        <end position="383"/>
    </location>
</feature>
<protein>
    <submittedName>
        <fullName evidence="3">Unannotated protein</fullName>
    </submittedName>
</protein>